<comment type="caution">
    <text evidence="2">The sequence shown here is derived from an EMBL/GenBank/DDBJ whole genome shotgun (WGS) entry which is preliminary data.</text>
</comment>
<gene>
    <name evidence="2" type="ORF">Tci_605301</name>
</gene>
<sequence>MAFQNARLSKFKADFKRQQNPQYSTCIHGSIKAITICPKQPNKLRDDKSDELEEEKANPKNINTTPSSPPDPSVLFITQKVRKLDLFLESFGLVPRSSVMKFVCTKEDDGYVMFIEIIKEYDDSHEEKLEVEEVTNRIACRNFFQENECEFFTEAGDGVRLYLMRRSLEVLRKFSDDDSWMTI</sequence>
<dbReference type="AlphaFoldDB" id="A0A699JGU4"/>
<evidence type="ECO:0000313" key="2">
    <source>
        <dbReference type="EMBL" id="GFA33329.1"/>
    </source>
</evidence>
<feature type="region of interest" description="Disordered" evidence="1">
    <location>
        <begin position="38"/>
        <end position="71"/>
    </location>
</feature>
<dbReference type="EMBL" id="BKCJ010406140">
    <property type="protein sequence ID" value="GFA33329.1"/>
    <property type="molecule type" value="Genomic_DNA"/>
</dbReference>
<evidence type="ECO:0000256" key="1">
    <source>
        <dbReference type="SAM" id="MobiDB-lite"/>
    </source>
</evidence>
<accession>A0A699JGU4</accession>
<proteinExistence type="predicted"/>
<reference evidence="2" key="1">
    <citation type="journal article" date="2019" name="Sci. Rep.">
        <title>Draft genome of Tanacetum cinerariifolium, the natural source of mosquito coil.</title>
        <authorList>
            <person name="Yamashiro T."/>
            <person name="Shiraishi A."/>
            <person name="Satake H."/>
            <person name="Nakayama K."/>
        </authorList>
    </citation>
    <scope>NUCLEOTIDE SEQUENCE</scope>
</reference>
<name>A0A699JGU4_TANCI</name>
<organism evidence="2">
    <name type="scientific">Tanacetum cinerariifolium</name>
    <name type="common">Dalmatian daisy</name>
    <name type="synonym">Chrysanthemum cinerariifolium</name>
    <dbReference type="NCBI Taxonomy" id="118510"/>
    <lineage>
        <taxon>Eukaryota</taxon>
        <taxon>Viridiplantae</taxon>
        <taxon>Streptophyta</taxon>
        <taxon>Embryophyta</taxon>
        <taxon>Tracheophyta</taxon>
        <taxon>Spermatophyta</taxon>
        <taxon>Magnoliopsida</taxon>
        <taxon>eudicotyledons</taxon>
        <taxon>Gunneridae</taxon>
        <taxon>Pentapetalae</taxon>
        <taxon>asterids</taxon>
        <taxon>campanulids</taxon>
        <taxon>Asterales</taxon>
        <taxon>Asteraceae</taxon>
        <taxon>Asteroideae</taxon>
        <taxon>Anthemideae</taxon>
        <taxon>Anthemidinae</taxon>
        <taxon>Tanacetum</taxon>
    </lineage>
</organism>
<protein>
    <submittedName>
        <fullName evidence="2">Uncharacterized protein</fullName>
    </submittedName>
</protein>